<evidence type="ECO:0000256" key="1">
    <source>
        <dbReference type="SAM" id="MobiDB-lite"/>
    </source>
</evidence>
<dbReference type="AlphaFoldDB" id="A0A9W4XQQ2"/>
<name>A0A9W4XQQ2_9PLEO</name>
<sequence length="149" mass="16864">MPTSSPIVPAAASCPWLANLQLKSWDRLLEISTTLYRSAEECAILEDAIAYLRTDSDAPPFNHQLGSLLYFRMGQGLAESDDLNRMTVAQLQYEVLRRGLIPSHELPETRQITLRVRLWIDNRSDPSFMSRQMSGPSRKADVQSKSLSR</sequence>
<accession>A0A9W4XQQ2</accession>
<evidence type="ECO:0000313" key="2">
    <source>
        <dbReference type="EMBL" id="CAI6340143.1"/>
    </source>
</evidence>
<keyword evidence="3" id="KW-1185">Reference proteome</keyword>
<organism evidence="2 3">
    <name type="scientific">Periconia digitata</name>
    <dbReference type="NCBI Taxonomy" id="1303443"/>
    <lineage>
        <taxon>Eukaryota</taxon>
        <taxon>Fungi</taxon>
        <taxon>Dikarya</taxon>
        <taxon>Ascomycota</taxon>
        <taxon>Pezizomycotina</taxon>
        <taxon>Dothideomycetes</taxon>
        <taxon>Pleosporomycetidae</taxon>
        <taxon>Pleosporales</taxon>
        <taxon>Massarineae</taxon>
        <taxon>Periconiaceae</taxon>
        <taxon>Periconia</taxon>
    </lineage>
</organism>
<dbReference type="Proteomes" id="UP001152607">
    <property type="component" value="Unassembled WGS sequence"/>
</dbReference>
<evidence type="ECO:0000313" key="3">
    <source>
        <dbReference type="Proteomes" id="UP001152607"/>
    </source>
</evidence>
<reference evidence="2" key="1">
    <citation type="submission" date="2023-01" db="EMBL/GenBank/DDBJ databases">
        <authorList>
            <person name="Van Ghelder C."/>
            <person name="Rancurel C."/>
        </authorList>
    </citation>
    <scope>NUCLEOTIDE SEQUENCE</scope>
    <source>
        <strain evidence="2">CNCM I-4278</strain>
    </source>
</reference>
<comment type="caution">
    <text evidence="2">The sequence shown here is derived from an EMBL/GenBank/DDBJ whole genome shotgun (WGS) entry which is preliminary data.</text>
</comment>
<proteinExistence type="predicted"/>
<feature type="region of interest" description="Disordered" evidence="1">
    <location>
        <begin position="129"/>
        <end position="149"/>
    </location>
</feature>
<protein>
    <submittedName>
        <fullName evidence="2">Uncharacterized protein</fullName>
    </submittedName>
</protein>
<dbReference type="EMBL" id="CAOQHR010000010">
    <property type="protein sequence ID" value="CAI6340143.1"/>
    <property type="molecule type" value="Genomic_DNA"/>
</dbReference>
<gene>
    <name evidence="2" type="ORF">PDIGIT_LOCUS13314</name>
</gene>